<dbReference type="PANTHER" id="PTHR48063:SF112">
    <property type="entry name" value="RECEPTOR LIKE PROTEIN 30-LIKE"/>
    <property type="match status" value="1"/>
</dbReference>
<protein>
    <submittedName>
        <fullName evidence="14">Receptor-like protein</fullName>
    </submittedName>
</protein>
<dbReference type="OrthoDB" id="1600340at2759"/>
<evidence type="ECO:0000256" key="11">
    <source>
        <dbReference type="SAM" id="Phobius"/>
    </source>
</evidence>
<dbReference type="GO" id="GO:0005886">
    <property type="term" value="C:plasma membrane"/>
    <property type="evidence" value="ECO:0007669"/>
    <property type="project" value="UniProtKB-SubCell"/>
</dbReference>
<keyword evidence="3" id="KW-1003">Cell membrane</keyword>
<evidence type="ECO:0000256" key="9">
    <source>
        <dbReference type="ARBA" id="ARBA00023136"/>
    </source>
</evidence>
<dbReference type="InterPro" id="IPR003591">
    <property type="entry name" value="Leu-rich_rpt_typical-subtyp"/>
</dbReference>
<dbReference type="InterPro" id="IPR046956">
    <property type="entry name" value="RLP23-like"/>
</dbReference>
<dbReference type="InterPro" id="IPR013210">
    <property type="entry name" value="LRR_N_plant-typ"/>
</dbReference>
<comment type="similarity">
    <text evidence="2">Belongs to the RLP family.</text>
</comment>
<dbReference type="GO" id="GO:0006952">
    <property type="term" value="P:defense response"/>
    <property type="evidence" value="ECO:0007669"/>
    <property type="project" value="UniProtKB-ARBA"/>
</dbReference>
<dbReference type="Gene3D" id="3.80.10.10">
    <property type="entry name" value="Ribonuclease Inhibitor"/>
    <property type="match status" value="3"/>
</dbReference>
<dbReference type="Pfam" id="PF08263">
    <property type="entry name" value="LRRNT_2"/>
    <property type="match status" value="1"/>
</dbReference>
<comment type="subcellular location">
    <subcellularLocation>
        <location evidence="1">Cell membrane</location>
        <topology evidence="1">Single-pass type I membrane protein</topology>
    </subcellularLocation>
</comment>
<dbReference type="AlphaFoldDB" id="A0A5A7Q6P5"/>
<evidence type="ECO:0000256" key="4">
    <source>
        <dbReference type="ARBA" id="ARBA00022614"/>
    </source>
</evidence>
<dbReference type="SUPFAM" id="SSF52058">
    <property type="entry name" value="L domain-like"/>
    <property type="match status" value="2"/>
</dbReference>
<evidence type="ECO:0000256" key="5">
    <source>
        <dbReference type="ARBA" id="ARBA00022692"/>
    </source>
</evidence>
<feature type="chain" id="PRO_5022820265" evidence="12">
    <location>
        <begin position="26"/>
        <end position="1016"/>
    </location>
</feature>
<feature type="domain" description="Leucine-rich repeat-containing N-terminal plant-type" evidence="13">
    <location>
        <begin position="34"/>
        <end position="70"/>
    </location>
</feature>
<evidence type="ECO:0000256" key="8">
    <source>
        <dbReference type="ARBA" id="ARBA00022989"/>
    </source>
</evidence>
<evidence type="ECO:0000256" key="6">
    <source>
        <dbReference type="ARBA" id="ARBA00022729"/>
    </source>
</evidence>
<dbReference type="Pfam" id="PF13855">
    <property type="entry name" value="LRR_8"/>
    <property type="match status" value="1"/>
</dbReference>
<proteinExistence type="inferred from homology"/>
<keyword evidence="14" id="KW-0675">Receptor</keyword>
<organism evidence="14 15">
    <name type="scientific">Striga asiatica</name>
    <name type="common">Asiatic witchweed</name>
    <name type="synonym">Buchnera asiatica</name>
    <dbReference type="NCBI Taxonomy" id="4170"/>
    <lineage>
        <taxon>Eukaryota</taxon>
        <taxon>Viridiplantae</taxon>
        <taxon>Streptophyta</taxon>
        <taxon>Embryophyta</taxon>
        <taxon>Tracheophyta</taxon>
        <taxon>Spermatophyta</taxon>
        <taxon>Magnoliopsida</taxon>
        <taxon>eudicotyledons</taxon>
        <taxon>Gunneridae</taxon>
        <taxon>Pentapetalae</taxon>
        <taxon>asterids</taxon>
        <taxon>lamiids</taxon>
        <taxon>Lamiales</taxon>
        <taxon>Orobanchaceae</taxon>
        <taxon>Buchnereae</taxon>
        <taxon>Striga</taxon>
    </lineage>
</organism>
<evidence type="ECO:0000259" key="13">
    <source>
        <dbReference type="Pfam" id="PF08263"/>
    </source>
</evidence>
<keyword evidence="9 11" id="KW-0472">Membrane</keyword>
<gene>
    <name evidence="14" type="ORF">STAS_17620</name>
</gene>
<feature type="transmembrane region" description="Helical" evidence="11">
    <location>
        <begin position="956"/>
        <end position="978"/>
    </location>
</feature>
<dbReference type="SMART" id="SM00369">
    <property type="entry name" value="LRR_TYP"/>
    <property type="match status" value="8"/>
</dbReference>
<dbReference type="InterPro" id="IPR032675">
    <property type="entry name" value="LRR_dom_sf"/>
</dbReference>
<evidence type="ECO:0000256" key="12">
    <source>
        <dbReference type="SAM" id="SignalP"/>
    </source>
</evidence>
<keyword evidence="4" id="KW-0433">Leucine-rich repeat</keyword>
<dbReference type="FunFam" id="3.80.10.10:FF:000111">
    <property type="entry name" value="LRR receptor-like serine/threonine-protein kinase ERECTA"/>
    <property type="match status" value="1"/>
</dbReference>
<evidence type="ECO:0000256" key="7">
    <source>
        <dbReference type="ARBA" id="ARBA00022737"/>
    </source>
</evidence>
<keyword evidence="8 11" id="KW-1133">Transmembrane helix</keyword>
<keyword evidence="6 12" id="KW-0732">Signal</keyword>
<dbReference type="FunFam" id="3.80.10.10:FF:001678">
    <property type="entry name" value="Calmodulin-binding receptor kinase CaMRLK"/>
    <property type="match status" value="1"/>
</dbReference>
<feature type="signal peptide" evidence="12">
    <location>
        <begin position="1"/>
        <end position="25"/>
    </location>
</feature>
<dbReference type="Pfam" id="PF00560">
    <property type="entry name" value="LRR_1"/>
    <property type="match status" value="9"/>
</dbReference>
<dbReference type="InterPro" id="IPR001611">
    <property type="entry name" value="Leu-rich_rpt"/>
</dbReference>
<evidence type="ECO:0000256" key="3">
    <source>
        <dbReference type="ARBA" id="ARBA00022475"/>
    </source>
</evidence>
<comment type="caution">
    <text evidence="14">The sequence shown here is derived from an EMBL/GenBank/DDBJ whole genome shotgun (WGS) entry which is preliminary data.</text>
</comment>
<dbReference type="Proteomes" id="UP000325081">
    <property type="component" value="Unassembled WGS sequence"/>
</dbReference>
<evidence type="ECO:0000313" key="14">
    <source>
        <dbReference type="EMBL" id="GER40925.1"/>
    </source>
</evidence>
<dbReference type="EMBL" id="BKCP01006016">
    <property type="protein sequence ID" value="GER40925.1"/>
    <property type="molecule type" value="Genomic_DNA"/>
</dbReference>
<dbReference type="FunFam" id="3.80.10.10:FF:000095">
    <property type="entry name" value="LRR receptor-like serine/threonine-protein kinase GSO1"/>
    <property type="match status" value="1"/>
</dbReference>
<evidence type="ECO:0000256" key="2">
    <source>
        <dbReference type="ARBA" id="ARBA00009592"/>
    </source>
</evidence>
<dbReference type="SUPFAM" id="SSF52047">
    <property type="entry name" value="RNI-like"/>
    <property type="match status" value="1"/>
</dbReference>
<evidence type="ECO:0000256" key="10">
    <source>
        <dbReference type="ARBA" id="ARBA00023180"/>
    </source>
</evidence>
<sequence>MMSAPKPSILAALFWVLLFMSLTLSKCINCPEIEKQSLLSFKRSLNGSSNLLSSWDAKFDCCTWKGVVCSNLTGHVLQLHLQYNSLGGKLNSSLLNLKHLKYLDLSQNNFHENIPSFIGSLTSLEYLNLSLAGFYGKIPHSIGNLSNLHGLSLGLHKLSEQQLCADSLEWLSGLTKLEHLNMNGVNLSKANNWAQQVMNKLPSLVELHFSGCNLNLMAPLNDVYNISRSKLATLDLSSNSLSYAIIPPWVFQLSNLIYLDMSFNSLEGPIPTMSNTTKLQHIDLTLNNLNSSIPHWLFSCKHLEYVSLANNLLRDGISNSIENLTYLSILELRGNKLSGKIPREIANLCNIQALSLLNNNFGGEISDSFGNMSDCFLGTLEFLTLFGNQLSGHLPPQFGGFTRLRYLNLAENSLSGVIPDEIGNLLSLEMLYLDSNKFTGNLPESIGKLVNLTDLWIHDNMLEGVVTETHFANLSNLKFFGASGNHLTLKVNPNWIPPFKLKGLYLQSWGLGSPFPLWLETQKESISSLDLSCTGIYGNVPSWLWNLKSFKLSHNQLDGKILSIISDHEKDDYDVPLHVFDVSDNRFSGPLPPLMTSSSLELHFSNNSLSGGLSDFLCVNTSNVVHINFGGNHLSGELPECFIKWQSLQVLNLGNNKLSGRIPNSMGFFKDLVSLNLHGNSFSGHIPSSLQKCTKLEMIDFGDNSLDGDIPKWIDTRFFNLRFLILQSNNLSGEISPSICQLTSLQVLLLSNNQLSGRLPQCLNNLTTMTTKRILDRPKYSVSMEGSIIFGVEIQESASISMKGRELIYDANLFLVMSIDLSNNILSGDIPREITSLVELHSFNLSGNRLTGSIPNDIGNMNQLVSLDFSRNSLSGKIPSSITTISFLSSLNLSYNNLTGRIPQSTQIGSFNESSFIGNNLCGFPLSISCKNDGNAPAPTQVHIQGRKSNKQEIDLFYVFLSLGYAVGLSVVLTALFFKKNWREAYYAFFQKMSDNLYVYFVIQWRRLMTALGRNP</sequence>
<keyword evidence="5 11" id="KW-0812">Transmembrane</keyword>
<dbReference type="SMART" id="SM00365">
    <property type="entry name" value="LRR_SD22"/>
    <property type="match status" value="6"/>
</dbReference>
<dbReference type="GO" id="GO:0051707">
    <property type="term" value="P:response to other organism"/>
    <property type="evidence" value="ECO:0007669"/>
    <property type="project" value="UniProtKB-ARBA"/>
</dbReference>
<dbReference type="PANTHER" id="PTHR48063">
    <property type="entry name" value="LRR RECEPTOR-LIKE KINASE"/>
    <property type="match status" value="1"/>
</dbReference>
<keyword evidence="15" id="KW-1185">Reference proteome</keyword>
<dbReference type="FunFam" id="3.80.10.10:FF:000383">
    <property type="entry name" value="Leucine-rich repeat receptor protein kinase EMS1"/>
    <property type="match status" value="1"/>
</dbReference>
<reference evidence="15" key="1">
    <citation type="journal article" date="2019" name="Curr. Biol.">
        <title>Genome Sequence of Striga asiatica Provides Insight into the Evolution of Plant Parasitism.</title>
        <authorList>
            <person name="Yoshida S."/>
            <person name="Kim S."/>
            <person name="Wafula E.K."/>
            <person name="Tanskanen J."/>
            <person name="Kim Y.M."/>
            <person name="Honaas L."/>
            <person name="Yang Z."/>
            <person name="Spallek T."/>
            <person name="Conn C.E."/>
            <person name="Ichihashi Y."/>
            <person name="Cheong K."/>
            <person name="Cui S."/>
            <person name="Der J.P."/>
            <person name="Gundlach H."/>
            <person name="Jiao Y."/>
            <person name="Hori C."/>
            <person name="Ishida J.K."/>
            <person name="Kasahara H."/>
            <person name="Kiba T."/>
            <person name="Kim M.S."/>
            <person name="Koo N."/>
            <person name="Laohavisit A."/>
            <person name="Lee Y.H."/>
            <person name="Lumba S."/>
            <person name="McCourt P."/>
            <person name="Mortimer J.C."/>
            <person name="Mutuku J.M."/>
            <person name="Nomura T."/>
            <person name="Sasaki-Sekimoto Y."/>
            <person name="Seto Y."/>
            <person name="Wang Y."/>
            <person name="Wakatake T."/>
            <person name="Sakakibara H."/>
            <person name="Demura T."/>
            <person name="Yamaguchi S."/>
            <person name="Yoneyama K."/>
            <person name="Manabe R.I."/>
            <person name="Nelson D.C."/>
            <person name="Schulman A.H."/>
            <person name="Timko M.P."/>
            <person name="dePamphilis C.W."/>
            <person name="Choi D."/>
            <person name="Shirasu K."/>
        </authorList>
    </citation>
    <scope>NUCLEOTIDE SEQUENCE [LARGE SCALE GENOMIC DNA]</scope>
    <source>
        <strain evidence="15">cv. UVA1</strain>
    </source>
</reference>
<keyword evidence="10" id="KW-0325">Glycoprotein</keyword>
<name>A0A5A7Q6P5_STRAF</name>
<keyword evidence="7" id="KW-0677">Repeat</keyword>
<accession>A0A5A7Q6P5</accession>
<evidence type="ECO:0000256" key="1">
    <source>
        <dbReference type="ARBA" id="ARBA00004251"/>
    </source>
</evidence>
<dbReference type="FunFam" id="3.80.10.10:FF:000129">
    <property type="entry name" value="Leucine-rich repeat receptor-like kinase"/>
    <property type="match status" value="1"/>
</dbReference>
<evidence type="ECO:0000313" key="15">
    <source>
        <dbReference type="Proteomes" id="UP000325081"/>
    </source>
</evidence>